<proteinExistence type="predicted"/>
<organism evidence="1 2">
    <name type="scientific">Desulfofustis glycolicus DSM 9705</name>
    <dbReference type="NCBI Taxonomy" id="1121409"/>
    <lineage>
        <taxon>Bacteria</taxon>
        <taxon>Pseudomonadati</taxon>
        <taxon>Thermodesulfobacteriota</taxon>
        <taxon>Desulfobulbia</taxon>
        <taxon>Desulfobulbales</taxon>
        <taxon>Desulfocapsaceae</taxon>
        <taxon>Desulfofustis</taxon>
    </lineage>
</organism>
<accession>A0A1M5S5T1</accession>
<protein>
    <submittedName>
        <fullName evidence="1">Uncharacterized protein</fullName>
    </submittedName>
</protein>
<dbReference type="Proteomes" id="UP000184139">
    <property type="component" value="Unassembled WGS sequence"/>
</dbReference>
<dbReference type="STRING" id="1121409.SAMN02745124_00176"/>
<sequence>MEIKTKDLSKEALTLIVETVREAKIIPDHLVKRFYRQDLVKQILAAEKQLDALEKRFKRKRIPREEHQRLMKRYRQICVTANKKIDIVRGLDDAGVNSGEGQS</sequence>
<dbReference type="AlphaFoldDB" id="A0A1M5S5T1"/>
<keyword evidence="2" id="KW-1185">Reference proteome</keyword>
<evidence type="ECO:0000313" key="2">
    <source>
        <dbReference type="Proteomes" id="UP000184139"/>
    </source>
</evidence>
<reference evidence="1 2" key="1">
    <citation type="submission" date="2016-11" db="EMBL/GenBank/DDBJ databases">
        <authorList>
            <person name="Jaros S."/>
            <person name="Januszkiewicz K."/>
            <person name="Wedrychowicz H."/>
        </authorList>
    </citation>
    <scope>NUCLEOTIDE SEQUENCE [LARGE SCALE GENOMIC DNA]</scope>
    <source>
        <strain evidence="1 2">DSM 9705</strain>
    </source>
</reference>
<gene>
    <name evidence="1" type="ORF">SAMN02745124_00176</name>
</gene>
<name>A0A1M5S5T1_9BACT</name>
<evidence type="ECO:0000313" key="1">
    <source>
        <dbReference type="EMBL" id="SHH33839.1"/>
    </source>
</evidence>
<dbReference type="RefSeq" id="WP_073372942.1">
    <property type="nucleotide sequence ID" value="NZ_FQXS01000001.1"/>
</dbReference>
<dbReference type="EMBL" id="FQXS01000001">
    <property type="protein sequence ID" value="SHH33839.1"/>
    <property type="molecule type" value="Genomic_DNA"/>
</dbReference>